<gene>
    <name evidence="3" type="ORF">GMB86_14810</name>
</gene>
<dbReference type="PROSITE" id="PS51831">
    <property type="entry name" value="HD"/>
    <property type="match status" value="1"/>
</dbReference>
<dbReference type="InterPro" id="IPR003607">
    <property type="entry name" value="HD/PDEase_dom"/>
</dbReference>
<feature type="domain" description="HD" evidence="2">
    <location>
        <begin position="493"/>
        <end position="635"/>
    </location>
</feature>
<name>A0A6N8CU80_9BACI</name>
<evidence type="ECO:0000313" key="3">
    <source>
        <dbReference type="EMBL" id="MTT33268.1"/>
    </source>
</evidence>
<dbReference type="CDD" id="cd00077">
    <property type="entry name" value="HDc"/>
    <property type="match status" value="1"/>
</dbReference>
<dbReference type="EMBL" id="WNHB01000034">
    <property type="protein sequence ID" value="MTT33268.1"/>
    <property type="molecule type" value="Genomic_DNA"/>
</dbReference>
<evidence type="ECO:0000259" key="2">
    <source>
        <dbReference type="PROSITE" id="PS51831"/>
    </source>
</evidence>
<protein>
    <submittedName>
        <fullName evidence="3">HDIG domain-containing protein</fullName>
    </submittedName>
</protein>
<dbReference type="SUPFAM" id="SSF109604">
    <property type="entry name" value="HD-domain/PDEase-like"/>
    <property type="match status" value="1"/>
</dbReference>
<dbReference type="InterPro" id="IPR052722">
    <property type="entry name" value="PgpH_phosphodiesterase"/>
</dbReference>
<dbReference type="InterPro" id="IPR006674">
    <property type="entry name" value="HD_domain"/>
</dbReference>
<organism evidence="3 4">
    <name type="scientific">Terrilactibacillus tamarindi</name>
    <dbReference type="NCBI Taxonomy" id="2599694"/>
    <lineage>
        <taxon>Bacteria</taxon>
        <taxon>Bacillati</taxon>
        <taxon>Bacillota</taxon>
        <taxon>Bacilli</taxon>
        <taxon>Bacillales</taxon>
        <taxon>Bacillaceae</taxon>
        <taxon>Terrilactibacillus</taxon>
    </lineage>
</organism>
<dbReference type="Gene3D" id="1.10.3210.10">
    <property type="entry name" value="Hypothetical protein af1432"/>
    <property type="match status" value="1"/>
</dbReference>
<dbReference type="InterPro" id="IPR011624">
    <property type="entry name" value="Metal-dep_PHydrolase_7TM_extra"/>
</dbReference>
<dbReference type="PANTHER" id="PTHR36442">
    <property type="entry name" value="CYCLIC-DI-AMP PHOSPHODIESTERASE PGPH"/>
    <property type="match status" value="1"/>
</dbReference>
<proteinExistence type="predicted"/>
<accession>A0A6N8CU80</accession>
<dbReference type="Pfam" id="PF01966">
    <property type="entry name" value="HD"/>
    <property type="match status" value="1"/>
</dbReference>
<dbReference type="Pfam" id="PF07697">
    <property type="entry name" value="7TMR-HDED"/>
    <property type="match status" value="1"/>
</dbReference>
<dbReference type="NCBIfam" id="TIGR00277">
    <property type="entry name" value="HDIG"/>
    <property type="match status" value="1"/>
</dbReference>
<feature type="transmembrane region" description="Helical" evidence="1">
    <location>
        <begin position="266"/>
        <end position="290"/>
    </location>
</feature>
<dbReference type="InterPro" id="IPR011621">
    <property type="entry name" value="Metal-dep_PHydrolase_7TM_intra"/>
</dbReference>
<dbReference type="AlphaFoldDB" id="A0A6N8CU80"/>
<evidence type="ECO:0000313" key="4">
    <source>
        <dbReference type="Proteomes" id="UP000440978"/>
    </source>
</evidence>
<dbReference type="OrthoDB" id="9806952at2"/>
<feature type="transmembrane region" description="Helical" evidence="1">
    <location>
        <begin position="302"/>
        <end position="321"/>
    </location>
</feature>
<keyword evidence="1" id="KW-0812">Transmembrane</keyword>
<keyword evidence="4" id="KW-1185">Reference proteome</keyword>
<feature type="transmembrane region" description="Helical" evidence="1">
    <location>
        <begin position="404"/>
        <end position="425"/>
    </location>
</feature>
<dbReference type="SMART" id="SM00471">
    <property type="entry name" value="HDc"/>
    <property type="match status" value="1"/>
</dbReference>
<dbReference type="InterPro" id="IPR006675">
    <property type="entry name" value="HDIG_dom"/>
</dbReference>
<reference evidence="3 4" key="1">
    <citation type="submission" date="2019-11" db="EMBL/GenBank/DDBJ databases">
        <title>Terrilactibacillus tamarindus sp. nov. BCM23-1 isolated from bark of Tamarindus indica.</title>
        <authorList>
            <person name="Kingkaew E."/>
            <person name="Tanasupawat S."/>
        </authorList>
    </citation>
    <scope>NUCLEOTIDE SEQUENCE [LARGE SCALE GENOMIC DNA]</scope>
    <source>
        <strain evidence="3 4">BCM23-1</strain>
    </source>
</reference>
<keyword evidence="1" id="KW-1133">Transmembrane helix</keyword>
<evidence type="ECO:0000256" key="1">
    <source>
        <dbReference type="SAM" id="Phobius"/>
    </source>
</evidence>
<feature type="transmembrane region" description="Helical" evidence="1">
    <location>
        <begin position="437"/>
        <end position="460"/>
    </location>
</feature>
<feature type="transmembrane region" description="Helical" evidence="1">
    <location>
        <begin position="21"/>
        <end position="40"/>
    </location>
</feature>
<dbReference type="PANTHER" id="PTHR36442:SF1">
    <property type="entry name" value="CYCLIC-DI-AMP PHOSPHODIESTERASE PGPH"/>
    <property type="match status" value="1"/>
</dbReference>
<comment type="caution">
    <text evidence="3">The sequence shown here is derived from an EMBL/GenBank/DDBJ whole genome shotgun (WGS) entry which is preliminary data.</text>
</comment>
<feature type="transmembrane region" description="Helical" evidence="1">
    <location>
        <begin position="327"/>
        <end position="344"/>
    </location>
</feature>
<dbReference type="RefSeq" id="WP_155221237.1">
    <property type="nucleotide sequence ID" value="NZ_WNHB01000034.1"/>
</dbReference>
<feature type="transmembrane region" description="Helical" evidence="1">
    <location>
        <begin position="351"/>
        <end position="368"/>
    </location>
</feature>
<sequence>MSPMKMLQTIRKTIGNNYTNWVIYLVLAMVLYLCMIGSFLPKNLNVRLHDTATEDIQSPVEAIDLQATNQLKKEASNSTPSKYTYTEETSLIQVEKVGDIYDVISDVKLDKNSDKDKAVKSVRSKLSSDASEALSDKTIQVLLNAKDKDLMTAQDITNNLIYEALNNKVKWSDLERVQNRAVSSLPVSVIGDSLRGALIEILHYGIVPNYVFDAVATKRSKQDAASSVEPVQIHQGEVIVKKGELITRDVLRELKVVGLLKDHFNVLPFIGLFIFVSFIVIILSFEFKQLKEKDGKDQYKKLLMYGIIFSCMILLIKLATYLRLTHIHGLAYILPIALGTLLIRMFLNERLAIVTSIIFGMVASMTFGSVTKTGIFDPQMGLYVLISALAGASIIRGNETKPKILQTGMLISLTNMLIVIMLMLIQNNTFRLGDIFLNLIFAYLSGFLTIILTLGLIPVFETSFGMLSTIKLIELSNPNHPLLRKILLEAPGTYHHSVMVANLAERACEVIGANGLLARVAAYYHDIGKTKRPRFFVENQLDGVNPHDNLSPQLSRTVIVSHPYDGADILRAHKMPKEIIDIAEQHHGTTLLKYFYFKAKENGQDVQETDFRYPGPKVQTKEAAIVELADSIEAAVRSMKKPTPMKINNLIQSIFNDRLEDGQFDECDLTLHELKLAKKSITETMNGVFHARIEYPDELMGKKVTAK</sequence>
<dbReference type="Pfam" id="PF07698">
    <property type="entry name" value="7TM-7TMR_HD"/>
    <property type="match status" value="1"/>
</dbReference>
<keyword evidence="1" id="KW-0472">Membrane</keyword>
<dbReference type="Proteomes" id="UP000440978">
    <property type="component" value="Unassembled WGS sequence"/>
</dbReference>